<dbReference type="Pfam" id="PF06108">
    <property type="entry name" value="DUF952"/>
    <property type="match status" value="1"/>
</dbReference>
<dbReference type="Gene3D" id="3.20.170.20">
    <property type="entry name" value="Protein of unknown function DUF952"/>
    <property type="match status" value="1"/>
</dbReference>
<proteinExistence type="predicted"/>
<evidence type="ECO:0000313" key="2">
    <source>
        <dbReference type="Proteomes" id="UP000546701"/>
    </source>
</evidence>
<dbReference type="SUPFAM" id="SSF56399">
    <property type="entry name" value="ADP-ribosylation"/>
    <property type="match status" value="1"/>
</dbReference>
<dbReference type="RefSeq" id="WP_157175584.1">
    <property type="nucleotide sequence ID" value="NZ_BMJP01000001.1"/>
</dbReference>
<gene>
    <name evidence="1" type="ORF">FHS99_001929</name>
</gene>
<keyword evidence="2" id="KW-1185">Reference proteome</keyword>
<dbReference type="OrthoDB" id="9799937at2"/>
<dbReference type="PANTHER" id="PTHR34129">
    <property type="entry name" value="BLR1139 PROTEIN"/>
    <property type="match status" value="1"/>
</dbReference>
<protein>
    <submittedName>
        <fullName evidence="1">Uncharacterized protein (DUF952 family)</fullName>
    </submittedName>
</protein>
<name>A0A7W9BT34_9SPHN</name>
<sequence>MTIYKIMTADTADAFRRAGSFAGAEIDLADGYIHFSTATQAADTLARHFAGRDGLVLVSVDEDALPQPLKWEPARGGQLFPHLYAALPWSAVVGVDPLPVGADGVHQLPGVVSGAVSGTVV</sequence>
<dbReference type="EMBL" id="JACIJR010000004">
    <property type="protein sequence ID" value="MBB5729444.1"/>
    <property type="molecule type" value="Genomic_DNA"/>
</dbReference>
<dbReference type="Proteomes" id="UP000546701">
    <property type="component" value="Unassembled WGS sequence"/>
</dbReference>
<accession>A0A7W9BT34</accession>
<evidence type="ECO:0000313" key="1">
    <source>
        <dbReference type="EMBL" id="MBB5729444.1"/>
    </source>
</evidence>
<dbReference type="AlphaFoldDB" id="A0A7W9BT34"/>
<organism evidence="1 2">
    <name type="scientific">Sphingomonas prati</name>
    <dbReference type="NCBI Taxonomy" id="1843237"/>
    <lineage>
        <taxon>Bacteria</taxon>
        <taxon>Pseudomonadati</taxon>
        <taxon>Pseudomonadota</taxon>
        <taxon>Alphaproteobacteria</taxon>
        <taxon>Sphingomonadales</taxon>
        <taxon>Sphingomonadaceae</taxon>
        <taxon>Sphingomonas</taxon>
    </lineage>
</organism>
<reference evidence="1 2" key="1">
    <citation type="submission" date="2020-08" db="EMBL/GenBank/DDBJ databases">
        <title>Genomic Encyclopedia of Type Strains, Phase IV (KMG-IV): sequencing the most valuable type-strain genomes for metagenomic binning, comparative biology and taxonomic classification.</title>
        <authorList>
            <person name="Goeker M."/>
        </authorList>
    </citation>
    <scope>NUCLEOTIDE SEQUENCE [LARGE SCALE GENOMIC DNA]</scope>
    <source>
        <strain evidence="1 2">DSM 103336</strain>
    </source>
</reference>
<comment type="caution">
    <text evidence="1">The sequence shown here is derived from an EMBL/GenBank/DDBJ whole genome shotgun (WGS) entry which is preliminary data.</text>
</comment>
<dbReference type="InterPro" id="IPR009297">
    <property type="entry name" value="DUF952"/>
</dbReference>
<dbReference type="PANTHER" id="PTHR34129:SF1">
    <property type="entry name" value="DUF952 DOMAIN-CONTAINING PROTEIN"/>
    <property type="match status" value="1"/>
</dbReference>